<dbReference type="InterPro" id="IPR036909">
    <property type="entry name" value="Cyt_c-like_dom_sf"/>
</dbReference>
<sequence>MCSKESNVHLFIIALLLFLGIVWVVNIQVSQKHPKKIAITIIRKQQIQSVIRGKELFKSESCNNCHKINKKQCPDLIRGITERRSKTFLMAFIKNEDSLIKAGNKDAIALKEEFNGTNGLHNKKHLSNSAIEDIINYMATNK</sequence>
<reference evidence="7 8" key="1">
    <citation type="submission" date="2024-05" db="EMBL/GenBank/DDBJ databases">
        <authorList>
            <person name="Duchaud E."/>
        </authorList>
    </citation>
    <scope>NUCLEOTIDE SEQUENCE [LARGE SCALE GENOMIC DNA]</scope>
    <source>
        <strain evidence="7">Ena-SAMPLE-TAB-13-05-2024-13:56:06:370-140305</strain>
    </source>
</reference>
<comment type="caution">
    <text evidence="7">The sequence shown here is derived from an EMBL/GenBank/DDBJ whole genome shotgun (WGS) entry which is preliminary data.</text>
</comment>
<protein>
    <submittedName>
        <fullName evidence="7">Cytochrome c domain-containing protein</fullName>
    </submittedName>
</protein>
<dbReference type="Pfam" id="PF00034">
    <property type="entry name" value="Cytochrom_C"/>
    <property type="match status" value="1"/>
</dbReference>
<evidence type="ECO:0000256" key="1">
    <source>
        <dbReference type="ARBA" id="ARBA00022617"/>
    </source>
</evidence>
<evidence type="ECO:0000256" key="3">
    <source>
        <dbReference type="ARBA" id="ARBA00023004"/>
    </source>
</evidence>
<dbReference type="Gene3D" id="1.10.760.10">
    <property type="entry name" value="Cytochrome c-like domain"/>
    <property type="match status" value="1"/>
</dbReference>
<evidence type="ECO:0000256" key="4">
    <source>
        <dbReference type="PROSITE-ProRule" id="PRU00433"/>
    </source>
</evidence>
<evidence type="ECO:0000256" key="2">
    <source>
        <dbReference type="ARBA" id="ARBA00022723"/>
    </source>
</evidence>
<keyword evidence="3 4" id="KW-0408">Iron</keyword>
<dbReference type="RefSeq" id="WP_348738544.1">
    <property type="nucleotide sequence ID" value="NZ_CAXJRC010000022.1"/>
</dbReference>
<keyword evidence="5" id="KW-0472">Membrane</keyword>
<dbReference type="Proteomes" id="UP001497602">
    <property type="component" value="Unassembled WGS sequence"/>
</dbReference>
<dbReference type="SUPFAM" id="SSF46626">
    <property type="entry name" value="Cytochrome c"/>
    <property type="match status" value="1"/>
</dbReference>
<evidence type="ECO:0000259" key="6">
    <source>
        <dbReference type="PROSITE" id="PS51007"/>
    </source>
</evidence>
<proteinExistence type="predicted"/>
<accession>A0ABM9PM80</accession>
<keyword evidence="8" id="KW-1185">Reference proteome</keyword>
<evidence type="ECO:0000313" key="7">
    <source>
        <dbReference type="EMBL" id="CAL2106809.1"/>
    </source>
</evidence>
<keyword evidence="2 4" id="KW-0479">Metal-binding</keyword>
<keyword evidence="5" id="KW-0812">Transmembrane</keyword>
<dbReference type="InterPro" id="IPR009056">
    <property type="entry name" value="Cyt_c-like_dom"/>
</dbReference>
<organism evidence="7 8">
    <name type="scientific">Tenacibaculum vairaonense</name>
    <dbReference type="NCBI Taxonomy" id="3137860"/>
    <lineage>
        <taxon>Bacteria</taxon>
        <taxon>Pseudomonadati</taxon>
        <taxon>Bacteroidota</taxon>
        <taxon>Flavobacteriia</taxon>
        <taxon>Flavobacteriales</taxon>
        <taxon>Flavobacteriaceae</taxon>
        <taxon>Tenacibaculum</taxon>
    </lineage>
</organism>
<feature type="domain" description="Cytochrome c" evidence="6">
    <location>
        <begin position="48"/>
        <end position="142"/>
    </location>
</feature>
<name>A0ABM9PM80_9FLAO</name>
<keyword evidence="1 4" id="KW-0349">Heme</keyword>
<gene>
    <name evidence="7" type="ORF">T190115A13A_20089</name>
</gene>
<dbReference type="PROSITE" id="PS51007">
    <property type="entry name" value="CYTC"/>
    <property type="match status" value="1"/>
</dbReference>
<keyword evidence="5" id="KW-1133">Transmembrane helix</keyword>
<evidence type="ECO:0000256" key="5">
    <source>
        <dbReference type="SAM" id="Phobius"/>
    </source>
</evidence>
<dbReference type="EMBL" id="CAXJRC010000022">
    <property type="protein sequence ID" value="CAL2106809.1"/>
    <property type="molecule type" value="Genomic_DNA"/>
</dbReference>
<evidence type="ECO:0000313" key="8">
    <source>
        <dbReference type="Proteomes" id="UP001497602"/>
    </source>
</evidence>
<feature type="transmembrane region" description="Helical" evidence="5">
    <location>
        <begin position="6"/>
        <end position="27"/>
    </location>
</feature>